<comment type="caution">
    <text evidence="1">The sequence shown here is derived from an EMBL/GenBank/DDBJ whole genome shotgun (WGS) entry which is preliminary data.</text>
</comment>
<dbReference type="Proteomes" id="UP001141327">
    <property type="component" value="Unassembled WGS sequence"/>
</dbReference>
<gene>
    <name evidence="1" type="ORF">PAPYR_8943</name>
</gene>
<keyword evidence="2" id="KW-1185">Reference proteome</keyword>
<name>A0ABQ8U9I9_9EUKA</name>
<organism evidence="1 2">
    <name type="scientific">Paratrimastix pyriformis</name>
    <dbReference type="NCBI Taxonomy" id="342808"/>
    <lineage>
        <taxon>Eukaryota</taxon>
        <taxon>Metamonada</taxon>
        <taxon>Preaxostyla</taxon>
        <taxon>Paratrimastigidae</taxon>
        <taxon>Paratrimastix</taxon>
    </lineage>
</organism>
<proteinExistence type="predicted"/>
<evidence type="ECO:0000313" key="2">
    <source>
        <dbReference type="Proteomes" id="UP001141327"/>
    </source>
</evidence>
<sequence>MTACRDTLRSLSLFTREDIAPGQGLLAAPWVLQVRQRPTPIWTDPMTASLMAVLTRHGSHLQRVSLSTACLSLSEAWPVVAVALGRLPRRSASRWQLEELDAPFDSDLERFELIVKRRSSRRAVKAPNQKSQEIGLQLTALTPSSYRCPSQFLVEASRHAGVEEG</sequence>
<reference evidence="1" key="1">
    <citation type="journal article" date="2022" name="bioRxiv">
        <title>Genomics of Preaxostyla Flagellates Illuminates Evolutionary Transitions and the Path Towards Mitochondrial Loss.</title>
        <authorList>
            <person name="Novak L.V.F."/>
            <person name="Treitli S.C."/>
            <person name="Pyrih J."/>
            <person name="Halakuc P."/>
            <person name="Pipaliya S.V."/>
            <person name="Vacek V."/>
            <person name="Brzon O."/>
            <person name="Soukal P."/>
            <person name="Eme L."/>
            <person name="Dacks J.B."/>
            <person name="Karnkowska A."/>
            <person name="Elias M."/>
            <person name="Hampl V."/>
        </authorList>
    </citation>
    <scope>NUCLEOTIDE SEQUENCE</scope>
    <source>
        <strain evidence="1">RCP-MX</strain>
    </source>
</reference>
<accession>A0ABQ8U9I9</accession>
<dbReference type="EMBL" id="JAPMOS010000086">
    <property type="protein sequence ID" value="KAJ4455981.1"/>
    <property type="molecule type" value="Genomic_DNA"/>
</dbReference>
<protein>
    <submittedName>
        <fullName evidence="1">Uncharacterized protein</fullName>
    </submittedName>
</protein>
<evidence type="ECO:0000313" key="1">
    <source>
        <dbReference type="EMBL" id="KAJ4455981.1"/>
    </source>
</evidence>